<dbReference type="AlphaFoldDB" id="A0A178M182"/>
<evidence type="ECO:0000256" key="2">
    <source>
        <dbReference type="ARBA" id="ARBA00023002"/>
    </source>
</evidence>
<dbReference type="EMBL" id="LWCS01000014">
    <property type="protein sequence ID" value="OAN40048.1"/>
    <property type="molecule type" value="Genomic_DNA"/>
</dbReference>
<dbReference type="Pfam" id="PF13561">
    <property type="entry name" value="adh_short_C2"/>
    <property type="match status" value="1"/>
</dbReference>
<comment type="similarity">
    <text evidence="1">Belongs to the short-chain dehydrogenases/reductases (SDR) family.</text>
</comment>
<keyword evidence="3" id="KW-0520">NAD</keyword>
<gene>
    <name evidence="4" type="ORF">A4X20_15020</name>
</gene>
<comment type="caution">
    <text evidence="4">The sequence shown here is derived from an EMBL/GenBank/DDBJ whole genome shotgun (WGS) entry which is preliminary data.</text>
</comment>
<dbReference type="SUPFAM" id="SSF51735">
    <property type="entry name" value="NAD(P)-binding Rossmann-fold domains"/>
    <property type="match status" value="1"/>
</dbReference>
<dbReference type="CDD" id="cd05233">
    <property type="entry name" value="SDR_c"/>
    <property type="match status" value="1"/>
</dbReference>
<proteinExistence type="inferred from homology"/>
<protein>
    <submittedName>
        <fullName evidence="4">3-ketoacyl-ACP reductase</fullName>
    </submittedName>
</protein>
<dbReference type="NCBIfam" id="TIGR03971">
    <property type="entry name" value="SDR_subfam_1"/>
    <property type="match status" value="1"/>
</dbReference>
<sequence>MSEGRLQGRVAFITGAARGQGRAHAVRMANEGADIIAVDIAGPLPRCVPYDPATPDDLAETVKLVEATGRRILASACDTRDGDQLRETVEAGVAELGRLDVIVANAGVSAPQAWDDITADDFRDVMDINVTGTWNSVMAGAHKIIDGGRGGSIILISSAAGIKLQPFMIHYTASKHAVTGMARAFAAELGKHSIRVNSVHPGPVVTDMGTGDMVAALGKAMETNPQLSHMMTPFLPTWAVEPEDIADAVCWLAGDESKFVTASAISVDQGSTHY</sequence>
<dbReference type="InterPro" id="IPR023985">
    <property type="entry name" value="SDR_subfam_1"/>
</dbReference>
<dbReference type="NCBIfam" id="NF009467">
    <property type="entry name" value="PRK12826.1-3"/>
    <property type="match status" value="1"/>
</dbReference>
<accession>A0A178M182</accession>
<evidence type="ECO:0000313" key="5">
    <source>
        <dbReference type="Proteomes" id="UP000078396"/>
    </source>
</evidence>
<dbReference type="OrthoDB" id="5173603at2"/>
<dbReference type="FunFam" id="3.40.50.720:FF:000084">
    <property type="entry name" value="Short-chain dehydrogenase reductase"/>
    <property type="match status" value="1"/>
</dbReference>
<dbReference type="PANTHER" id="PTHR24321:SF8">
    <property type="entry name" value="ESTRADIOL 17-BETA-DEHYDROGENASE 8-RELATED"/>
    <property type="match status" value="1"/>
</dbReference>
<dbReference type="PROSITE" id="PS00061">
    <property type="entry name" value="ADH_SHORT"/>
    <property type="match status" value="1"/>
</dbReference>
<dbReference type="eggNOG" id="COG1028">
    <property type="taxonomic scope" value="Bacteria"/>
</dbReference>
<dbReference type="InterPro" id="IPR002347">
    <property type="entry name" value="SDR_fam"/>
</dbReference>
<dbReference type="InterPro" id="IPR020904">
    <property type="entry name" value="Sc_DH/Rdtase_CS"/>
</dbReference>
<dbReference type="Proteomes" id="UP000078396">
    <property type="component" value="Unassembled WGS sequence"/>
</dbReference>
<dbReference type="InterPro" id="IPR036291">
    <property type="entry name" value="NAD(P)-bd_dom_sf"/>
</dbReference>
<dbReference type="PANTHER" id="PTHR24321">
    <property type="entry name" value="DEHYDROGENASES, SHORT CHAIN"/>
    <property type="match status" value="1"/>
</dbReference>
<dbReference type="PRINTS" id="PR00080">
    <property type="entry name" value="SDRFAMILY"/>
</dbReference>
<name>A0A178M182_MYCIR</name>
<keyword evidence="2" id="KW-0560">Oxidoreductase</keyword>
<reference evidence="4 5" key="1">
    <citation type="submission" date="2016-04" db="EMBL/GenBank/DDBJ databases">
        <title>Draft Genome Sequences of Staphylococcus capitis Strain H36, S. capitis Strain H65, S. cohnii Strain H62, S. hominis Strain H69, Mycobacterium iranicum Strain H39, Plantibacter sp. Strain H53, Pseudomonas oryzihabitans Strain H72, and Microbacterium sp. Strain H83, isolated from residential settings.</title>
        <authorList>
            <person name="Lymperopoulou D."/>
            <person name="Adams R.I."/>
            <person name="Lindow S."/>
            <person name="Coil D.A."/>
            <person name="Jospin G."/>
            <person name="Eisen J.A."/>
        </authorList>
    </citation>
    <scope>NUCLEOTIDE SEQUENCE [LARGE SCALE GENOMIC DNA]</scope>
    <source>
        <strain evidence="4 5">H39</strain>
    </source>
</reference>
<dbReference type="GO" id="GO:0016491">
    <property type="term" value="F:oxidoreductase activity"/>
    <property type="evidence" value="ECO:0007669"/>
    <property type="project" value="UniProtKB-KW"/>
</dbReference>
<evidence type="ECO:0000256" key="1">
    <source>
        <dbReference type="ARBA" id="ARBA00006484"/>
    </source>
</evidence>
<evidence type="ECO:0000256" key="3">
    <source>
        <dbReference type="ARBA" id="ARBA00023027"/>
    </source>
</evidence>
<organism evidence="4 5">
    <name type="scientific">Mycolicibacterium iranicum</name>
    <name type="common">Mycobacterium iranicum</name>
    <dbReference type="NCBI Taxonomy" id="912594"/>
    <lineage>
        <taxon>Bacteria</taxon>
        <taxon>Bacillati</taxon>
        <taxon>Actinomycetota</taxon>
        <taxon>Actinomycetes</taxon>
        <taxon>Mycobacteriales</taxon>
        <taxon>Mycobacteriaceae</taxon>
        <taxon>Mycolicibacterium</taxon>
    </lineage>
</organism>
<dbReference type="RefSeq" id="WP_064280712.1">
    <property type="nucleotide sequence ID" value="NZ_LWCS01000014.1"/>
</dbReference>
<dbReference type="Gene3D" id="3.40.50.720">
    <property type="entry name" value="NAD(P)-binding Rossmann-like Domain"/>
    <property type="match status" value="1"/>
</dbReference>
<dbReference type="PRINTS" id="PR00081">
    <property type="entry name" value="GDHRDH"/>
</dbReference>
<evidence type="ECO:0000313" key="4">
    <source>
        <dbReference type="EMBL" id="OAN40048.1"/>
    </source>
</evidence>